<dbReference type="EMBL" id="CP104003">
    <property type="protein sequence ID" value="UWM53485.1"/>
    <property type="molecule type" value="Genomic_DNA"/>
</dbReference>
<dbReference type="KEGG" id="ssai:N0B31_15220"/>
<evidence type="ECO:0000256" key="1">
    <source>
        <dbReference type="SAM" id="Phobius"/>
    </source>
</evidence>
<dbReference type="AlphaFoldDB" id="A0A9E7R2L3"/>
<evidence type="ECO:0000313" key="2">
    <source>
        <dbReference type="EMBL" id="UWM53485.1"/>
    </source>
</evidence>
<keyword evidence="3" id="KW-1185">Reference proteome</keyword>
<dbReference type="RefSeq" id="WP_260592479.1">
    <property type="nucleotide sequence ID" value="NZ_CP104003.1"/>
</dbReference>
<dbReference type="SUPFAM" id="SSF55961">
    <property type="entry name" value="Bet v1-like"/>
    <property type="match status" value="1"/>
</dbReference>
<sequence length="258" mass="28369">MSATAPPEEPRLADPVPRRGTRLRRRLRPVAGLALLGAGYWFVLRPRLLDWGTTPDEAARTLPGDDLLADPDGESTMAISIEAPPEDVWPWLRQLGQEQGGFYSYEWAENLVGLDIHNADEIVPEYQDLAVGDTVRLARADRFPDTRLEVAAFTPARSLVLRTPDDPPWWVWAFVLDPVDETTTRLVVRSRIRLPQNPAVRLASGGVLDPVTFVMTRGMLRGIRSRVEATGSTAEEVDVDVAERGGVGSRTESGVPGG</sequence>
<accession>A0A9E7R2L3</accession>
<proteinExistence type="predicted"/>
<keyword evidence="1" id="KW-0472">Membrane</keyword>
<protein>
    <recommendedName>
        <fullName evidence="4">SRPBCC family protein</fullName>
    </recommendedName>
</protein>
<keyword evidence="1" id="KW-1133">Transmembrane helix</keyword>
<dbReference type="Proteomes" id="UP001057580">
    <property type="component" value="Chromosome"/>
</dbReference>
<dbReference type="GeneID" id="74943800"/>
<keyword evidence="1" id="KW-0812">Transmembrane</keyword>
<feature type="transmembrane region" description="Helical" evidence="1">
    <location>
        <begin position="27"/>
        <end position="44"/>
    </location>
</feature>
<dbReference type="InterPro" id="IPR023393">
    <property type="entry name" value="START-like_dom_sf"/>
</dbReference>
<evidence type="ECO:0008006" key="4">
    <source>
        <dbReference type="Google" id="ProtNLM"/>
    </source>
</evidence>
<gene>
    <name evidence="2" type="ORF">N0B31_15220</name>
</gene>
<evidence type="ECO:0000313" key="3">
    <source>
        <dbReference type="Proteomes" id="UP001057580"/>
    </source>
</evidence>
<name>A0A9E7R2L3_9EURY</name>
<organism evidence="2 3">
    <name type="scientific">Salinirubellus salinus</name>
    <dbReference type="NCBI Taxonomy" id="1364945"/>
    <lineage>
        <taxon>Archaea</taxon>
        <taxon>Methanobacteriati</taxon>
        <taxon>Methanobacteriota</taxon>
        <taxon>Stenosarchaea group</taxon>
        <taxon>Halobacteria</taxon>
        <taxon>Halobacteriales</taxon>
        <taxon>Natronomonadaceae</taxon>
        <taxon>Salinirubellus</taxon>
    </lineage>
</organism>
<dbReference type="Gene3D" id="3.30.530.20">
    <property type="match status" value="1"/>
</dbReference>
<reference evidence="2" key="1">
    <citation type="submission" date="2022-09" db="EMBL/GenBank/DDBJ databases">
        <title>Diverse halophilic archaea isolated from saline environments.</title>
        <authorList>
            <person name="Cui H.-L."/>
        </authorList>
    </citation>
    <scope>NUCLEOTIDE SEQUENCE</scope>
    <source>
        <strain evidence="2">ZS-35-S2</strain>
    </source>
</reference>